<evidence type="ECO:0008006" key="5">
    <source>
        <dbReference type="Google" id="ProtNLM"/>
    </source>
</evidence>
<dbReference type="Gene3D" id="2.60.40.420">
    <property type="entry name" value="Cupredoxins - blue copper proteins"/>
    <property type="match status" value="1"/>
</dbReference>
<dbReference type="InterPro" id="IPR052721">
    <property type="entry name" value="ET_Amicyanin"/>
</dbReference>
<evidence type="ECO:0000313" key="4">
    <source>
        <dbReference type="Proteomes" id="UP001169760"/>
    </source>
</evidence>
<feature type="chain" id="PRO_5043678585" description="Rhamnogalacturonan lyase domain-containing protein" evidence="2">
    <location>
        <begin position="25"/>
        <end position="338"/>
    </location>
</feature>
<dbReference type="EMBL" id="JAUOPB010000006">
    <property type="protein sequence ID" value="MDO6422609.1"/>
    <property type="molecule type" value="Genomic_DNA"/>
</dbReference>
<organism evidence="3 4">
    <name type="scientific">Saccharophagus degradans</name>
    <dbReference type="NCBI Taxonomy" id="86304"/>
    <lineage>
        <taxon>Bacteria</taxon>
        <taxon>Pseudomonadati</taxon>
        <taxon>Pseudomonadota</taxon>
        <taxon>Gammaproteobacteria</taxon>
        <taxon>Cellvibrionales</taxon>
        <taxon>Cellvibrionaceae</taxon>
        <taxon>Saccharophagus</taxon>
    </lineage>
</organism>
<comment type="caution">
    <text evidence="3">The sequence shown here is derived from an EMBL/GenBank/DDBJ whole genome shotgun (WGS) entry which is preliminary data.</text>
</comment>
<evidence type="ECO:0000256" key="1">
    <source>
        <dbReference type="SAM" id="MobiDB-lite"/>
    </source>
</evidence>
<dbReference type="AlphaFoldDB" id="A0AAW7X4Z0"/>
<proteinExistence type="predicted"/>
<keyword evidence="2" id="KW-0732">Signal</keyword>
<feature type="region of interest" description="Disordered" evidence="1">
    <location>
        <begin position="58"/>
        <end position="79"/>
    </location>
</feature>
<dbReference type="PROSITE" id="PS51257">
    <property type="entry name" value="PROKAR_LIPOPROTEIN"/>
    <property type="match status" value="1"/>
</dbReference>
<dbReference type="InterPro" id="IPR008972">
    <property type="entry name" value="Cupredoxin"/>
</dbReference>
<evidence type="ECO:0000256" key="2">
    <source>
        <dbReference type="SAM" id="SignalP"/>
    </source>
</evidence>
<feature type="signal peptide" evidence="2">
    <location>
        <begin position="1"/>
        <end position="24"/>
    </location>
</feature>
<accession>A0AAW7X4Z0</accession>
<name>A0AAW7X4Z0_9GAMM</name>
<protein>
    <recommendedName>
        <fullName evidence="5">Rhamnogalacturonan lyase domain-containing protein</fullName>
    </recommendedName>
</protein>
<dbReference type="SUPFAM" id="SSF49503">
    <property type="entry name" value="Cupredoxins"/>
    <property type="match status" value="1"/>
</dbReference>
<dbReference type="Proteomes" id="UP001169760">
    <property type="component" value="Unassembled WGS sequence"/>
</dbReference>
<reference evidence="3" key="1">
    <citation type="submission" date="2023-07" db="EMBL/GenBank/DDBJ databases">
        <title>Genome content predicts the carbon catabolic preferences of heterotrophic bacteria.</title>
        <authorList>
            <person name="Gralka M."/>
        </authorList>
    </citation>
    <scope>NUCLEOTIDE SEQUENCE</scope>
    <source>
        <strain evidence="3">I3M17_2</strain>
    </source>
</reference>
<sequence length="338" mass="37709">MTKNFRWQLVGVVVAMVSFGCASNAPEQRVITPESLAYVGPLLKIDEPHLALNIATPPQVDTPTEQTIPTKITPPPAPRAKENAKQAVQTNPQQIISVNQAPLLKEELKPKAEVEIIDDYQQPSADVTPTFNLLGNIKVLGKNGEPIEVEGTIVTFKPLDDQRLPAMAQSAYHEVGMQDKTYQPRFLAINARDSVSFVNKDEIKHNVFSSTGKNAFDLGTYGPKLRREVQLQAEGIVKVYCNIHPEMASFIAVNNNTISTVSDSKTGRFMVADMPLGKYEIRVWNIRGEVTRTVLVTSSNYRNIQLTLDTASYQPAERKNKFGNRYKQNAALFEDEFY</sequence>
<feature type="compositionally biased region" description="Low complexity" evidence="1">
    <location>
        <begin position="62"/>
        <end position="71"/>
    </location>
</feature>
<dbReference type="RefSeq" id="WP_303492562.1">
    <property type="nucleotide sequence ID" value="NZ_JAUOPB010000006.1"/>
</dbReference>
<gene>
    <name evidence="3" type="ORF">Q4521_09000</name>
</gene>
<evidence type="ECO:0000313" key="3">
    <source>
        <dbReference type="EMBL" id="MDO6422609.1"/>
    </source>
</evidence>
<dbReference type="PANTHER" id="PTHR36507:SF1">
    <property type="entry name" value="BLL1555 PROTEIN"/>
    <property type="match status" value="1"/>
</dbReference>
<dbReference type="PANTHER" id="PTHR36507">
    <property type="entry name" value="BLL1555 PROTEIN"/>
    <property type="match status" value="1"/>
</dbReference>